<dbReference type="InterPro" id="IPR008258">
    <property type="entry name" value="Transglycosylase_SLT_dom_1"/>
</dbReference>
<evidence type="ECO:0000256" key="2">
    <source>
        <dbReference type="ARBA" id="ARBA00009387"/>
    </source>
</evidence>
<evidence type="ECO:0000256" key="1">
    <source>
        <dbReference type="ARBA" id="ARBA00007734"/>
    </source>
</evidence>
<name>A0A090EY48_MESPL</name>
<organism evidence="4 6">
    <name type="scientific">Mesorhizobium plurifarium</name>
    <dbReference type="NCBI Taxonomy" id="69974"/>
    <lineage>
        <taxon>Bacteria</taxon>
        <taxon>Pseudomonadati</taxon>
        <taxon>Pseudomonadota</taxon>
        <taxon>Alphaproteobacteria</taxon>
        <taxon>Hyphomicrobiales</taxon>
        <taxon>Phyllobacteriaceae</taxon>
        <taxon>Mesorhizobium</taxon>
    </lineage>
</organism>
<protein>
    <submittedName>
        <fullName evidence="4">Lytic transglycosylase</fullName>
    </submittedName>
</protein>
<evidence type="ECO:0000259" key="3">
    <source>
        <dbReference type="Pfam" id="PF01464"/>
    </source>
</evidence>
<comment type="similarity">
    <text evidence="1">Belongs to the transglycosylase Slt family.</text>
</comment>
<evidence type="ECO:0000313" key="6">
    <source>
        <dbReference type="Proteomes" id="UP000045285"/>
    </source>
</evidence>
<dbReference type="Proteomes" id="UP000045285">
    <property type="component" value="Unassembled WGS sequence"/>
</dbReference>
<dbReference type="EMBL" id="CCNE01000006">
    <property type="protein sequence ID" value="CDX51932.1"/>
    <property type="molecule type" value="Genomic_DNA"/>
</dbReference>
<dbReference type="EMBL" id="CCMZ01000003">
    <property type="protein sequence ID" value="CDX12028.1"/>
    <property type="molecule type" value="Genomic_DNA"/>
</dbReference>
<dbReference type="SUPFAM" id="SSF53955">
    <property type="entry name" value="Lysozyme-like"/>
    <property type="match status" value="1"/>
</dbReference>
<dbReference type="CDD" id="cd00254">
    <property type="entry name" value="LT-like"/>
    <property type="match status" value="1"/>
</dbReference>
<keyword evidence="6" id="KW-1185">Reference proteome</keyword>
<dbReference type="Gene3D" id="1.10.530.10">
    <property type="match status" value="1"/>
</dbReference>
<comment type="similarity">
    <text evidence="2">Belongs to the virb1 family.</text>
</comment>
<evidence type="ECO:0000313" key="4">
    <source>
        <dbReference type="EMBL" id="CDX12028.1"/>
    </source>
</evidence>
<accession>A0A090EY48</accession>
<gene>
    <name evidence="4" type="ORF">MPL3356_110296</name>
    <name evidence="5" type="ORF">MPL3365_140118</name>
</gene>
<feature type="domain" description="Transglycosylase SLT" evidence="3">
    <location>
        <begin position="63"/>
        <end position="159"/>
    </location>
</feature>
<sequence length="258" mass="27927">MSGPSAPNRAHERRPVTWLSGWRQARRLVAGMLIFCHAITGAAAQSAPVSRKSAHDPYAAHIVEASRRFRVPQLWIRAVMHLESARDPRAVSRKGAVGLMQIMPETWAELRLRHQLGRDPFDPHDNILAGAAYLRELYDQYGSPGFLAAYNAGPGRYEASLRGRPLPAETRAYVAKLRPLSGGGDATGALTAANSKATRWKTAPLFTARSGHLGSAGRSSGEHASVGVSSSPFVRELFAAGSQPRQLFTGSGLRISQR</sequence>
<dbReference type="PANTHER" id="PTHR37423:SF2">
    <property type="entry name" value="MEMBRANE-BOUND LYTIC MUREIN TRANSGLYCOSYLASE C"/>
    <property type="match status" value="1"/>
</dbReference>
<evidence type="ECO:0000313" key="7">
    <source>
        <dbReference type="Proteomes" id="UP000046122"/>
    </source>
</evidence>
<proteinExistence type="inferred from homology"/>
<reference evidence="4 7" key="2">
    <citation type="submission" date="2014-08" db="EMBL/GenBank/DDBJ databases">
        <authorList>
            <person name="Moulin Lionel"/>
        </authorList>
    </citation>
    <scope>NUCLEOTIDE SEQUENCE [LARGE SCALE GENOMIC DNA]</scope>
</reference>
<dbReference type="Pfam" id="PF01464">
    <property type="entry name" value="SLT"/>
    <property type="match status" value="1"/>
</dbReference>
<reference evidence="6" key="1">
    <citation type="submission" date="2014-08" db="EMBL/GenBank/DDBJ databases">
        <authorList>
            <person name="Moulin L."/>
        </authorList>
    </citation>
    <scope>NUCLEOTIDE SEQUENCE [LARGE SCALE GENOMIC DNA]</scope>
</reference>
<dbReference type="PANTHER" id="PTHR37423">
    <property type="entry name" value="SOLUBLE LYTIC MUREIN TRANSGLYCOSYLASE-RELATED"/>
    <property type="match status" value="1"/>
</dbReference>
<dbReference type="AlphaFoldDB" id="A0A090EY48"/>
<dbReference type="Proteomes" id="UP000046122">
    <property type="component" value="Unassembled WGS sequence"/>
</dbReference>
<dbReference type="InterPro" id="IPR023346">
    <property type="entry name" value="Lysozyme-like_dom_sf"/>
</dbReference>
<evidence type="ECO:0000313" key="5">
    <source>
        <dbReference type="EMBL" id="CDX51932.1"/>
    </source>
</evidence>